<organism evidence="6 7">
    <name type="scientific">Thanatephorus cucumeris (strain AG1-IA)</name>
    <name type="common">Rice sheath blight fungus</name>
    <name type="synonym">Rhizoctonia solani</name>
    <dbReference type="NCBI Taxonomy" id="983506"/>
    <lineage>
        <taxon>Eukaryota</taxon>
        <taxon>Fungi</taxon>
        <taxon>Dikarya</taxon>
        <taxon>Basidiomycota</taxon>
        <taxon>Agaricomycotina</taxon>
        <taxon>Agaricomycetes</taxon>
        <taxon>Cantharellales</taxon>
        <taxon>Ceratobasidiaceae</taxon>
        <taxon>Rhizoctonia</taxon>
        <taxon>Rhizoctonia solani AG-1</taxon>
    </lineage>
</organism>
<dbReference type="PROSITE" id="PS51826">
    <property type="entry name" value="PSBD"/>
    <property type="match status" value="1"/>
</dbReference>
<name>L8X103_THACA</name>
<feature type="domain" description="Lipoyl-binding" evidence="4">
    <location>
        <begin position="155"/>
        <end position="233"/>
    </location>
</feature>
<gene>
    <name evidence="6" type="ORF">AG1IA_01959</name>
</gene>
<dbReference type="InterPro" id="IPR011053">
    <property type="entry name" value="Single_hybrid_motif"/>
</dbReference>
<sequence length="442" mass="46500">MSEGKSRNNNHAALILSEVGECSQAQGEGIPLSEPNEFRLARDHGAGWHMPIAGGLELQSVSTRTGGFQAHDRWVIKIHMHNKRHCLKRDILKGGGAAIDNCGILDALVAVQSLSHALQSNSASNAMTAFYAVRRAAFQAASLRALHTSARCAAVSKFLFPAMSPTMTEGGIASWKKKEGESFSAGDILLEIVSETDKATMDVEAQDDGVLGKILVENGAKNVSVGTLIALLAEEGDDISNIQAPAESESESSSSKSPKKEEQSTSASSAGTAPTSRSSPSAPESAAPSSTHHDFPKGPLFPSVMRLLAQHHVSSKDAKKIKGTGVRGMLTKGDILAHLGLASTPTGTFKVTQPKDTPATVGKTGIKAEGPKKVEIDAPTLRRLIVEGMALRADKSLTTSKPAPATFDSIIDDYLPPKPAGVKLPVIPPTTPARHGYFDGLL</sequence>
<evidence type="ECO:0000313" key="7">
    <source>
        <dbReference type="Proteomes" id="UP000011668"/>
    </source>
</evidence>
<feature type="compositionally biased region" description="Low complexity" evidence="3">
    <location>
        <begin position="264"/>
        <end position="290"/>
    </location>
</feature>
<comment type="caution">
    <text evidence="6">The sequence shown here is derived from an EMBL/GenBank/DDBJ whole genome shotgun (WGS) entry which is preliminary data.</text>
</comment>
<dbReference type="Pfam" id="PF00364">
    <property type="entry name" value="Biotin_lipoyl"/>
    <property type="match status" value="1"/>
</dbReference>
<dbReference type="STRING" id="983506.L8X103"/>
<dbReference type="FunFam" id="2.40.50.100:FF:000010">
    <property type="entry name" value="Acetyltransferase component of pyruvate dehydrogenase complex"/>
    <property type="match status" value="1"/>
</dbReference>
<evidence type="ECO:0000256" key="2">
    <source>
        <dbReference type="ARBA" id="ARBA00022823"/>
    </source>
</evidence>
<dbReference type="EMBL" id="AFRT01000450">
    <property type="protein sequence ID" value="ELU44016.1"/>
    <property type="molecule type" value="Genomic_DNA"/>
</dbReference>
<proteinExistence type="inferred from homology"/>
<dbReference type="GO" id="GO:0004742">
    <property type="term" value="F:dihydrolipoyllysine-residue acetyltransferase activity"/>
    <property type="evidence" value="ECO:0007669"/>
    <property type="project" value="TreeGrafter"/>
</dbReference>
<dbReference type="OMA" id="WHMPIAG"/>
<keyword evidence="2" id="KW-0450">Lipoyl</keyword>
<dbReference type="Proteomes" id="UP000011668">
    <property type="component" value="Unassembled WGS sequence"/>
</dbReference>
<dbReference type="InterPro" id="IPR036625">
    <property type="entry name" value="E3-bd_dom_sf"/>
</dbReference>
<dbReference type="HOGENOM" id="CLU_035825_0_0_1"/>
<dbReference type="InterPro" id="IPR000089">
    <property type="entry name" value="Biotin_lipoyl"/>
</dbReference>
<dbReference type="OrthoDB" id="537444at2759"/>
<evidence type="ECO:0000259" key="5">
    <source>
        <dbReference type="PROSITE" id="PS51826"/>
    </source>
</evidence>
<dbReference type="InterPro" id="IPR045257">
    <property type="entry name" value="E2/Pdx1"/>
</dbReference>
<reference evidence="6 7" key="1">
    <citation type="journal article" date="2013" name="Nat. Commun.">
        <title>The evolution and pathogenic mechanisms of the rice sheath blight pathogen.</title>
        <authorList>
            <person name="Zheng A."/>
            <person name="Lin R."/>
            <person name="Xu L."/>
            <person name="Qin P."/>
            <person name="Tang C."/>
            <person name="Ai P."/>
            <person name="Zhang D."/>
            <person name="Liu Y."/>
            <person name="Sun Z."/>
            <person name="Feng H."/>
            <person name="Wang Y."/>
            <person name="Chen Y."/>
            <person name="Liang X."/>
            <person name="Fu R."/>
            <person name="Li Q."/>
            <person name="Zhang J."/>
            <person name="Yu X."/>
            <person name="Xie Z."/>
            <person name="Ding L."/>
            <person name="Guan P."/>
            <person name="Tang J."/>
            <person name="Liang Y."/>
            <person name="Wang S."/>
            <person name="Deng Q."/>
            <person name="Li S."/>
            <person name="Zhu J."/>
            <person name="Wang L."/>
            <person name="Liu H."/>
            <person name="Li P."/>
        </authorList>
    </citation>
    <scope>NUCLEOTIDE SEQUENCE [LARGE SCALE GENOMIC DNA]</scope>
    <source>
        <strain evidence="7">AG-1 IA</strain>
    </source>
</reference>
<dbReference type="Gene3D" id="2.40.50.100">
    <property type="match status" value="1"/>
</dbReference>
<keyword evidence="6" id="KW-0670">Pyruvate</keyword>
<accession>L8X103</accession>
<dbReference type="InterPro" id="IPR004167">
    <property type="entry name" value="PSBD"/>
</dbReference>
<dbReference type="Gene3D" id="4.10.320.10">
    <property type="entry name" value="E3-binding domain"/>
    <property type="match status" value="1"/>
</dbReference>
<evidence type="ECO:0000313" key="6">
    <source>
        <dbReference type="EMBL" id="ELU44016.1"/>
    </source>
</evidence>
<dbReference type="PANTHER" id="PTHR23151">
    <property type="entry name" value="DIHYDROLIPOAMIDE ACETYL/SUCCINYL-TRANSFERASE-RELATED"/>
    <property type="match status" value="1"/>
</dbReference>
<evidence type="ECO:0000256" key="1">
    <source>
        <dbReference type="ARBA" id="ARBA00007317"/>
    </source>
</evidence>
<dbReference type="AlphaFoldDB" id="L8X103"/>
<dbReference type="GO" id="GO:0045254">
    <property type="term" value="C:pyruvate dehydrogenase complex"/>
    <property type="evidence" value="ECO:0007669"/>
    <property type="project" value="InterPro"/>
</dbReference>
<keyword evidence="7" id="KW-1185">Reference proteome</keyword>
<comment type="similarity">
    <text evidence="1">Belongs to the 2-oxoacid dehydrogenase family.</text>
</comment>
<dbReference type="SUPFAM" id="SSF51230">
    <property type="entry name" value="Single hybrid motif"/>
    <property type="match status" value="1"/>
</dbReference>
<evidence type="ECO:0000256" key="3">
    <source>
        <dbReference type="SAM" id="MobiDB-lite"/>
    </source>
</evidence>
<dbReference type="PROSITE" id="PS50968">
    <property type="entry name" value="BIOTINYL_LIPOYL"/>
    <property type="match status" value="1"/>
</dbReference>
<evidence type="ECO:0000259" key="4">
    <source>
        <dbReference type="PROSITE" id="PS50968"/>
    </source>
</evidence>
<dbReference type="GO" id="GO:0006086">
    <property type="term" value="P:pyruvate decarboxylation to acetyl-CoA"/>
    <property type="evidence" value="ECO:0007669"/>
    <property type="project" value="InterPro"/>
</dbReference>
<dbReference type="SUPFAM" id="SSF47005">
    <property type="entry name" value="Peripheral subunit-binding domain of 2-oxo acid dehydrogenase complex"/>
    <property type="match status" value="1"/>
</dbReference>
<feature type="domain" description="Peripheral subunit-binding (PSBD)" evidence="5">
    <location>
        <begin position="299"/>
        <end position="339"/>
    </location>
</feature>
<dbReference type="PANTHER" id="PTHR23151:SF82">
    <property type="entry name" value="PYRUVATE DEHYDROGENASE COMPLEX PROTEIN X COMPONENT, MITOCHONDRIAL"/>
    <property type="match status" value="1"/>
</dbReference>
<dbReference type="CDD" id="cd06849">
    <property type="entry name" value="lipoyl_domain"/>
    <property type="match status" value="1"/>
</dbReference>
<protein>
    <submittedName>
        <fullName evidence="6">Pyruvate dehydrogenase X component</fullName>
    </submittedName>
</protein>
<feature type="region of interest" description="Disordered" evidence="3">
    <location>
        <begin position="244"/>
        <end position="298"/>
    </location>
</feature>